<dbReference type="EMBL" id="CAEZTM010000028">
    <property type="protein sequence ID" value="CAB4571277.1"/>
    <property type="molecule type" value="Genomic_DNA"/>
</dbReference>
<dbReference type="AlphaFoldDB" id="A0A6J6E506"/>
<dbReference type="SUPFAM" id="SSF53756">
    <property type="entry name" value="UDP-Glycosyltransferase/glycogen phosphorylase"/>
    <property type="match status" value="1"/>
</dbReference>
<reference evidence="1" key="1">
    <citation type="submission" date="2020-05" db="EMBL/GenBank/DDBJ databases">
        <authorList>
            <person name="Chiriac C."/>
            <person name="Salcher M."/>
            <person name="Ghai R."/>
            <person name="Kavagutti S V."/>
        </authorList>
    </citation>
    <scope>NUCLEOTIDE SEQUENCE</scope>
</reference>
<organism evidence="1">
    <name type="scientific">freshwater metagenome</name>
    <dbReference type="NCBI Taxonomy" id="449393"/>
    <lineage>
        <taxon>unclassified sequences</taxon>
        <taxon>metagenomes</taxon>
        <taxon>ecological metagenomes</taxon>
    </lineage>
</organism>
<evidence type="ECO:0000313" key="1">
    <source>
        <dbReference type="EMBL" id="CAB4571277.1"/>
    </source>
</evidence>
<accession>A0A6J6E506</accession>
<name>A0A6J6E506_9ZZZZ</name>
<gene>
    <name evidence="1" type="ORF">UFOPK1684_00734</name>
</gene>
<dbReference type="Pfam" id="PF13692">
    <property type="entry name" value="Glyco_trans_1_4"/>
    <property type="match status" value="1"/>
</dbReference>
<sequence>MTNHPLWNLSLAARLGLLKPGTQRIAFLYPQPDVGTFRYRAFNPVDAINNHSTKKSASYFFLSDLRAIDDLSTFADVLVVVRVPFDGPLERLYRKFRHQGKKIYFDIDDLVFNPEFAPLVATNLGYHQLEGDHLNQWTAFMTNIGKALSKADAVTTTHSFLAERIREFTDNPVHVFSNSLNAAQLEVCSRLSSDQGTQGSLRIAYFSGSPSHSLDFEVARHGIIRFLHESPDSSLTVVGHLELSSELRALGSRIRSLPFMDFLAMQALLATCDVNIVPLQRSVFTHSKSELKYFEAAAASTITLASRSPLFSQVITHGANGMLANADEWAQVLHALSAMEVSDRSSIAQAAKTHAEATYSPSALLSQLEAIF</sequence>
<dbReference type="Gene3D" id="3.40.50.2000">
    <property type="entry name" value="Glycogen Phosphorylase B"/>
    <property type="match status" value="1"/>
</dbReference>
<protein>
    <submittedName>
        <fullName evidence="1">Unannotated protein</fullName>
    </submittedName>
</protein>
<proteinExistence type="predicted"/>